<evidence type="ECO:0000313" key="7">
    <source>
        <dbReference type="Proteomes" id="UP001217500"/>
    </source>
</evidence>
<dbReference type="KEGG" id="gso:PH603_13890"/>
<dbReference type="SUPFAM" id="SSF46785">
    <property type="entry name" value="Winged helix' DNA-binding domain"/>
    <property type="match status" value="1"/>
</dbReference>
<dbReference type="Gene3D" id="3.40.190.290">
    <property type="match status" value="1"/>
</dbReference>
<keyword evidence="4" id="KW-0804">Transcription</keyword>
<dbReference type="InterPro" id="IPR017685">
    <property type="entry name" value="ArgP"/>
</dbReference>
<comment type="similarity">
    <text evidence="1">Belongs to the LysR transcriptional regulatory family.</text>
</comment>
<dbReference type="RefSeq" id="WP_289503138.1">
    <property type="nucleotide sequence ID" value="NZ_CP116805.1"/>
</dbReference>
<dbReference type="EMBL" id="CP116805">
    <property type="protein sequence ID" value="WCL53626.1"/>
    <property type="molecule type" value="Genomic_DNA"/>
</dbReference>
<dbReference type="GO" id="GO:0003700">
    <property type="term" value="F:DNA-binding transcription factor activity"/>
    <property type="evidence" value="ECO:0007669"/>
    <property type="project" value="InterPro"/>
</dbReference>
<dbReference type="Pfam" id="PF00126">
    <property type="entry name" value="HTH_1"/>
    <property type="match status" value="1"/>
</dbReference>
<name>A0AAF0BLW2_9PROT</name>
<evidence type="ECO:0000256" key="3">
    <source>
        <dbReference type="ARBA" id="ARBA00023125"/>
    </source>
</evidence>
<evidence type="ECO:0000259" key="5">
    <source>
        <dbReference type="PROSITE" id="PS50931"/>
    </source>
</evidence>
<dbReference type="NCBIfam" id="NF009888">
    <property type="entry name" value="PRK13348.1"/>
    <property type="match status" value="1"/>
</dbReference>
<dbReference type="NCBIfam" id="TIGR03298">
    <property type="entry name" value="argP"/>
    <property type="match status" value="1"/>
</dbReference>
<dbReference type="InterPro" id="IPR050176">
    <property type="entry name" value="LTTR"/>
</dbReference>
<sequence length="299" mass="32612">MLDYASLSALAAIVREGSFERAAAALGVTPSAISQRLKLLEERLGTVLVVREQPCRATAVGARLCAHVEQVRLMESEMVGELPSILGQQVEERPVIRIAVNSDSLNTWFPAALTSFSEKTGALFDLVLEDEGHTAERLRSGEVLAAVTADPTPVQGCRTVALGALRYLAVANPAYVARHFPNGVDEASLQAAPVLRYDRMDHLQARWAKDYCGVDLASPRHWVPSTQAFIDLTLAGFAWGMNPEMLAAPYVKSGRLVELLPGKVTEVRLYWQASRVGARLLEALTGDVQRAARKVLRQE</sequence>
<dbReference type="Pfam" id="PF03466">
    <property type="entry name" value="LysR_substrate"/>
    <property type="match status" value="1"/>
</dbReference>
<dbReference type="NCBIfam" id="NF002964">
    <property type="entry name" value="PRK03635.1"/>
    <property type="match status" value="1"/>
</dbReference>
<dbReference type="Gene3D" id="1.10.10.10">
    <property type="entry name" value="Winged helix-like DNA-binding domain superfamily/Winged helix DNA-binding domain"/>
    <property type="match status" value="1"/>
</dbReference>
<reference evidence="6" key="1">
    <citation type="submission" date="2023-01" db="EMBL/GenBank/DDBJ databases">
        <title>The genome sequence of Kordiimonadaceae bacterium 6D33.</title>
        <authorList>
            <person name="Liu Y."/>
        </authorList>
    </citation>
    <scope>NUCLEOTIDE SEQUENCE</scope>
    <source>
        <strain evidence="6">6D33</strain>
    </source>
</reference>
<organism evidence="6 7">
    <name type="scientific">Gimibacter soli</name>
    <dbReference type="NCBI Taxonomy" id="3024400"/>
    <lineage>
        <taxon>Bacteria</taxon>
        <taxon>Pseudomonadati</taxon>
        <taxon>Pseudomonadota</taxon>
        <taxon>Alphaproteobacteria</taxon>
        <taxon>Kordiimonadales</taxon>
        <taxon>Temperatibacteraceae</taxon>
        <taxon>Gimibacter</taxon>
    </lineage>
</organism>
<evidence type="ECO:0000313" key="6">
    <source>
        <dbReference type="EMBL" id="WCL53626.1"/>
    </source>
</evidence>
<evidence type="ECO:0000256" key="2">
    <source>
        <dbReference type="ARBA" id="ARBA00023015"/>
    </source>
</evidence>
<dbReference type="Proteomes" id="UP001217500">
    <property type="component" value="Chromosome"/>
</dbReference>
<keyword evidence="2" id="KW-0805">Transcription regulation</keyword>
<dbReference type="GO" id="GO:0003677">
    <property type="term" value="F:DNA binding"/>
    <property type="evidence" value="ECO:0007669"/>
    <property type="project" value="UniProtKB-KW"/>
</dbReference>
<evidence type="ECO:0000256" key="4">
    <source>
        <dbReference type="ARBA" id="ARBA00023163"/>
    </source>
</evidence>
<dbReference type="PANTHER" id="PTHR30579:SF2">
    <property type="entry name" value="HTH-TYPE TRANSCRIPTIONAL REGULATOR ARGP"/>
    <property type="match status" value="1"/>
</dbReference>
<proteinExistence type="inferred from homology"/>
<dbReference type="SUPFAM" id="SSF53850">
    <property type="entry name" value="Periplasmic binding protein-like II"/>
    <property type="match status" value="1"/>
</dbReference>
<dbReference type="AlphaFoldDB" id="A0AAF0BLW2"/>
<dbReference type="PROSITE" id="PS50931">
    <property type="entry name" value="HTH_LYSR"/>
    <property type="match status" value="1"/>
</dbReference>
<gene>
    <name evidence="6" type="ORF">PH603_13890</name>
</gene>
<feature type="domain" description="HTH lysR-type" evidence="5">
    <location>
        <begin position="2"/>
        <end position="58"/>
    </location>
</feature>
<dbReference type="InterPro" id="IPR036388">
    <property type="entry name" value="WH-like_DNA-bd_sf"/>
</dbReference>
<keyword evidence="3" id="KW-0238">DNA-binding</keyword>
<accession>A0AAF0BLW2</accession>
<evidence type="ECO:0000256" key="1">
    <source>
        <dbReference type="ARBA" id="ARBA00009437"/>
    </source>
</evidence>
<dbReference type="PANTHER" id="PTHR30579">
    <property type="entry name" value="TRANSCRIPTIONAL REGULATOR"/>
    <property type="match status" value="1"/>
</dbReference>
<keyword evidence="7" id="KW-1185">Reference proteome</keyword>
<protein>
    <submittedName>
        <fullName evidence="6">LysR family transcriptional regulator ArgP</fullName>
    </submittedName>
</protein>
<dbReference type="InterPro" id="IPR000847">
    <property type="entry name" value="LysR_HTH_N"/>
</dbReference>
<dbReference type="InterPro" id="IPR036390">
    <property type="entry name" value="WH_DNA-bd_sf"/>
</dbReference>
<dbReference type="InterPro" id="IPR005119">
    <property type="entry name" value="LysR_subst-bd"/>
</dbReference>